<dbReference type="OrthoDB" id="276990at2"/>
<feature type="region of interest" description="Disordered" evidence="1">
    <location>
        <begin position="231"/>
        <end position="250"/>
    </location>
</feature>
<dbReference type="Proteomes" id="UP000323917">
    <property type="component" value="Chromosome"/>
</dbReference>
<keyword evidence="2" id="KW-0812">Transmembrane</keyword>
<keyword evidence="4" id="KW-1185">Reference proteome</keyword>
<feature type="compositionally biased region" description="Basic and acidic residues" evidence="1">
    <location>
        <begin position="1"/>
        <end position="10"/>
    </location>
</feature>
<keyword evidence="2" id="KW-1133">Transmembrane helix</keyword>
<reference evidence="3 4" key="1">
    <citation type="submission" date="2019-08" db="EMBL/GenBank/DDBJ databases">
        <title>Deep-cultivation of Planctomycetes and their phenomic and genomic characterization uncovers novel biology.</title>
        <authorList>
            <person name="Wiegand S."/>
            <person name="Jogler M."/>
            <person name="Boedeker C."/>
            <person name="Pinto D."/>
            <person name="Vollmers J."/>
            <person name="Rivas-Marin E."/>
            <person name="Kohn T."/>
            <person name="Peeters S.H."/>
            <person name="Heuer A."/>
            <person name="Rast P."/>
            <person name="Oberbeckmann S."/>
            <person name="Bunk B."/>
            <person name="Jeske O."/>
            <person name="Meyerdierks A."/>
            <person name="Storesund J.E."/>
            <person name="Kallscheuer N."/>
            <person name="Luecker S."/>
            <person name="Lage O.M."/>
            <person name="Pohl T."/>
            <person name="Merkel B.J."/>
            <person name="Hornburger P."/>
            <person name="Mueller R.-W."/>
            <person name="Bruemmer F."/>
            <person name="Labrenz M."/>
            <person name="Spormann A.M."/>
            <person name="Op den Camp H."/>
            <person name="Overmann J."/>
            <person name="Amann R."/>
            <person name="Jetten M.S.M."/>
            <person name="Mascher T."/>
            <person name="Medema M.H."/>
            <person name="Devos D.P."/>
            <person name="Kaster A.-K."/>
            <person name="Ovreas L."/>
            <person name="Rohde M."/>
            <person name="Galperin M.Y."/>
            <person name="Jogler C."/>
        </authorList>
    </citation>
    <scope>NUCLEOTIDE SEQUENCE [LARGE SCALE GENOMIC DNA]</scope>
    <source>
        <strain evidence="3 4">Pr1d</strain>
    </source>
</reference>
<gene>
    <name evidence="3" type="ORF">Pr1d_40470</name>
</gene>
<accession>A0A5B9QRF8</accession>
<dbReference type="KEGG" id="bgok:Pr1d_40470"/>
<evidence type="ECO:0000313" key="4">
    <source>
        <dbReference type="Proteomes" id="UP000323917"/>
    </source>
</evidence>
<evidence type="ECO:0000256" key="2">
    <source>
        <dbReference type="SAM" id="Phobius"/>
    </source>
</evidence>
<proteinExistence type="predicted"/>
<evidence type="ECO:0000256" key="1">
    <source>
        <dbReference type="SAM" id="MobiDB-lite"/>
    </source>
</evidence>
<feature type="region of interest" description="Disordered" evidence="1">
    <location>
        <begin position="1"/>
        <end position="28"/>
    </location>
</feature>
<dbReference type="AlphaFoldDB" id="A0A5B9QRF8"/>
<name>A0A5B9QRF8_9BACT</name>
<dbReference type="RefSeq" id="WP_148075029.1">
    <property type="nucleotide sequence ID" value="NZ_CP042913.1"/>
</dbReference>
<protein>
    <submittedName>
        <fullName evidence="3">Uncharacterized protein</fullName>
    </submittedName>
</protein>
<keyword evidence="2" id="KW-0472">Membrane</keyword>
<sequence length="250" mass="27878">MAKFDQKKEQQQPAKPAQQTPRKVDNRPQGDIGWHPAWRWFVSVLIVLHLAAVFSAPWDLSTLAALPPGYQAETDNLGRQAQLPPANSEVWQEPVVPRSLRRFFRHYLNLMYLNHGYEFFAPDPGGSNLVRYVIRDSGGQEITKGQFPDLATEWPRLLYHRHLMLAAQTGDMGPESGRHYAQHLLSVNGGQTIRLEWLMHTLLSPKQVLADTPLDAPQTFVVLANIDETAGARVGPPPGETAVTIPGGGR</sequence>
<feature type="transmembrane region" description="Helical" evidence="2">
    <location>
        <begin position="37"/>
        <end position="58"/>
    </location>
</feature>
<organism evidence="3 4">
    <name type="scientific">Bythopirellula goksoeyrii</name>
    <dbReference type="NCBI Taxonomy" id="1400387"/>
    <lineage>
        <taxon>Bacteria</taxon>
        <taxon>Pseudomonadati</taxon>
        <taxon>Planctomycetota</taxon>
        <taxon>Planctomycetia</taxon>
        <taxon>Pirellulales</taxon>
        <taxon>Lacipirellulaceae</taxon>
        <taxon>Bythopirellula</taxon>
    </lineage>
</organism>
<evidence type="ECO:0000313" key="3">
    <source>
        <dbReference type="EMBL" id="QEG36711.1"/>
    </source>
</evidence>
<dbReference type="EMBL" id="CP042913">
    <property type="protein sequence ID" value="QEG36711.1"/>
    <property type="molecule type" value="Genomic_DNA"/>
</dbReference>